<name>A0AAV4X1S8_9ARAC</name>
<keyword evidence="3" id="KW-1185">Reference proteome</keyword>
<evidence type="ECO:0000256" key="1">
    <source>
        <dbReference type="SAM" id="MobiDB-lite"/>
    </source>
</evidence>
<accession>A0AAV4X1S8</accession>
<sequence>MGSGRGSFTAFRLSRQGGRWRKKSKKSSGEGDLTRSFRIDVISLPPPLLLQDGGTINRLEMTISKSNRLFPLLFSKGEGEMFSLVGEKLDELWFPDGGPRVRSNSNCFVVGLRRRVLVKFM</sequence>
<feature type="region of interest" description="Disordered" evidence="1">
    <location>
        <begin position="1"/>
        <end position="32"/>
    </location>
</feature>
<gene>
    <name evidence="2" type="ORF">CDAR_268551</name>
</gene>
<proteinExistence type="predicted"/>
<evidence type="ECO:0000313" key="3">
    <source>
        <dbReference type="Proteomes" id="UP001054837"/>
    </source>
</evidence>
<comment type="caution">
    <text evidence="2">The sequence shown here is derived from an EMBL/GenBank/DDBJ whole genome shotgun (WGS) entry which is preliminary data.</text>
</comment>
<dbReference type="Proteomes" id="UP001054837">
    <property type="component" value="Unassembled WGS sequence"/>
</dbReference>
<reference evidence="2 3" key="1">
    <citation type="submission" date="2021-06" db="EMBL/GenBank/DDBJ databases">
        <title>Caerostris darwini draft genome.</title>
        <authorList>
            <person name="Kono N."/>
            <person name="Arakawa K."/>
        </authorList>
    </citation>
    <scope>NUCLEOTIDE SEQUENCE [LARGE SCALE GENOMIC DNA]</scope>
</reference>
<dbReference type="AlphaFoldDB" id="A0AAV4X1S8"/>
<organism evidence="2 3">
    <name type="scientific">Caerostris darwini</name>
    <dbReference type="NCBI Taxonomy" id="1538125"/>
    <lineage>
        <taxon>Eukaryota</taxon>
        <taxon>Metazoa</taxon>
        <taxon>Ecdysozoa</taxon>
        <taxon>Arthropoda</taxon>
        <taxon>Chelicerata</taxon>
        <taxon>Arachnida</taxon>
        <taxon>Araneae</taxon>
        <taxon>Araneomorphae</taxon>
        <taxon>Entelegynae</taxon>
        <taxon>Araneoidea</taxon>
        <taxon>Araneidae</taxon>
        <taxon>Caerostris</taxon>
    </lineage>
</organism>
<evidence type="ECO:0000313" key="2">
    <source>
        <dbReference type="EMBL" id="GIY89067.1"/>
    </source>
</evidence>
<protein>
    <submittedName>
        <fullName evidence="2">Uncharacterized protein</fullName>
    </submittedName>
</protein>
<dbReference type="EMBL" id="BPLQ01015570">
    <property type="protein sequence ID" value="GIY89067.1"/>
    <property type="molecule type" value="Genomic_DNA"/>
</dbReference>